<dbReference type="InterPro" id="IPR047755">
    <property type="entry name" value="OrtA"/>
</dbReference>
<dbReference type="OrthoDB" id="3712030at2"/>
<comment type="caution">
    <text evidence="1">The sequence shown here is derived from an EMBL/GenBank/DDBJ whole genome shotgun (WGS) entry which is preliminary data.</text>
</comment>
<name>A0A176K483_9BACT</name>
<dbReference type="NCBIfam" id="NF040739">
    <property type="entry name" value="ornith_OrtA"/>
    <property type="match status" value="1"/>
</dbReference>
<dbReference type="AlphaFoldDB" id="A0A176K483"/>
<sequence length="105" mass="11755">MKAIKGQWVQIHAVILKPGERAPQVPEDTKKVPLEMRIKGYLLDEEAGIGDSVCIETASGRKVEGTLVAIEPEYTHNFGKHVPVLAEIDREFSKLMNSLKESERK</sequence>
<protein>
    <submittedName>
        <fullName evidence="1">2-amino-4-ketopentanoate thiolase</fullName>
    </submittedName>
</protein>
<organism evidence="1 2">
    <name type="scientific">Kosmotoga arenicorallina S304</name>
    <dbReference type="NCBI Taxonomy" id="1453497"/>
    <lineage>
        <taxon>Bacteria</taxon>
        <taxon>Thermotogati</taxon>
        <taxon>Thermotogota</taxon>
        <taxon>Thermotogae</taxon>
        <taxon>Kosmotogales</taxon>
        <taxon>Kosmotogaceae</taxon>
        <taxon>Kosmotoga</taxon>
    </lineage>
</organism>
<accession>A0A176K483</accession>
<keyword evidence="2" id="KW-1185">Reference proteome</keyword>
<dbReference type="EMBL" id="JFHK01000002">
    <property type="protein sequence ID" value="OAA31861.1"/>
    <property type="molecule type" value="Genomic_DNA"/>
</dbReference>
<evidence type="ECO:0000313" key="1">
    <source>
        <dbReference type="EMBL" id="OAA31861.1"/>
    </source>
</evidence>
<dbReference type="Pfam" id="PF22010">
    <property type="entry name" value="OrtA"/>
    <property type="match status" value="1"/>
</dbReference>
<dbReference type="PATRIC" id="fig|1453497.3.peg.646"/>
<dbReference type="RefSeq" id="WP_068345513.1">
    <property type="nucleotide sequence ID" value="NZ_JFHK01000002.1"/>
</dbReference>
<dbReference type="STRING" id="1453497.AT15_03285"/>
<gene>
    <name evidence="1" type="ORF">AT15_03285</name>
</gene>
<dbReference type="Proteomes" id="UP000077339">
    <property type="component" value="Unassembled WGS sequence"/>
</dbReference>
<reference evidence="1 2" key="1">
    <citation type="submission" date="2014-02" db="EMBL/GenBank/DDBJ databases">
        <title>Kosmotoga genome sequencing.</title>
        <authorList>
            <person name="Pollo S.M."/>
            <person name="Charchuk R."/>
            <person name="Nesbo C.L."/>
        </authorList>
    </citation>
    <scope>NUCLEOTIDE SEQUENCE [LARGE SCALE GENOMIC DNA]</scope>
    <source>
        <strain evidence="1 2">S304</strain>
    </source>
</reference>
<proteinExistence type="predicted"/>
<evidence type="ECO:0000313" key="2">
    <source>
        <dbReference type="Proteomes" id="UP000077339"/>
    </source>
</evidence>